<dbReference type="AlphaFoldDB" id="A0ABD2BPC3"/>
<comment type="caution">
    <text evidence="1">The sequence shown here is derived from an EMBL/GenBank/DDBJ whole genome shotgun (WGS) entry which is preliminary data.</text>
</comment>
<dbReference type="EMBL" id="JAYRBN010000071">
    <property type="protein sequence ID" value="KAL2734535.1"/>
    <property type="molecule type" value="Genomic_DNA"/>
</dbReference>
<organism evidence="1 2">
    <name type="scientific">Vespula maculifrons</name>
    <name type="common">Eastern yellow jacket</name>
    <name type="synonym">Wasp</name>
    <dbReference type="NCBI Taxonomy" id="7453"/>
    <lineage>
        <taxon>Eukaryota</taxon>
        <taxon>Metazoa</taxon>
        <taxon>Ecdysozoa</taxon>
        <taxon>Arthropoda</taxon>
        <taxon>Hexapoda</taxon>
        <taxon>Insecta</taxon>
        <taxon>Pterygota</taxon>
        <taxon>Neoptera</taxon>
        <taxon>Endopterygota</taxon>
        <taxon>Hymenoptera</taxon>
        <taxon>Apocrita</taxon>
        <taxon>Aculeata</taxon>
        <taxon>Vespoidea</taxon>
        <taxon>Vespidae</taxon>
        <taxon>Vespinae</taxon>
        <taxon>Vespula</taxon>
    </lineage>
</organism>
<reference evidence="1 2" key="1">
    <citation type="journal article" date="2024" name="Ann. Entomol. Soc. Am.">
        <title>Genomic analyses of the southern and eastern yellowjacket wasps (Hymenoptera: Vespidae) reveal evolutionary signatures of social life.</title>
        <authorList>
            <person name="Catto M.A."/>
            <person name="Caine P.B."/>
            <person name="Orr S.E."/>
            <person name="Hunt B.G."/>
            <person name="Goodisman M.A.D."/>
        </authorList>
    </citation>
    <scope>NUCLEOTIDE SEQUENCE [LARGE SCALE GENOMIC DNA]</scope>
    <source>
        <strain evidence="1">232</strain>
        <tissue evidence="1">Head and thorax</tissue>
    </source>
</reference>
<evidence type="ECO:0000313" key="1">
    <source>
        <dbReference type="EMBL" id="KAL2734535.1"/>
    </source>
</evidence>
<protein>
    <submittedName>
        <fullName evidence="1">Uncharacterized protein</fullName>
    </submittedName>
</protein>
<sequence>MDKNKLDFKKILVIRILIINSSSNIIRHDLYWELEKLIFNIVQETEKNLYSFSLKTFHDTEFLLGKTTKIDVKS</sequence>
<name>A0ABD2BPC3_VESMC</name>
<dbReference type="Proteomes" id="UP001607303">
    <property type="component" value="Unassembled WGS sequence"/>
</dbReference>
<proteinExistence type="predicted"/>
<gene>
    <name evidence="1" type="ORF">V1477_013712</name>
</gene>
<keyword evidence="2" id="KW-1185">Reference proteome</keyword>
<accession>A0ABD2BPC3</accession>
<evidence type="ECO:0000313" key="2">
    <source>
        <dbReference type="Proteomes" id="UP001607303"/>
    </source>
</evidence>